<evidence type="ECO:0000313" key="9">
    <source>
        <dbReference type="Proteomes" id="UP000050501"/>
    </source>
</evidence>
<dbReference type="SUPFAM" id="SSF55874">
    <property type="entry name" value="ATPase domain of HSP90 chaperone/DNA topoisomerase II/histidine kinase"/>
    <property type="match status" value="1"/>
</dbReference>
<dbReference type="Pfam" id="PF02518">
    <property type="entry name" value="HATPase_c"/>
    <property type="match status" value="1"/>
</dbReference>
<dbReference type="Gene3D" id="3.30.450.40">
    <property type="match status" value="1"/>
</dbReference>
<proteinExistence type="predicted"/>
<evidence type="ECO:0000256" key="5">
    <source>
        <dbReference type="ARBA" id="ARBA00022777"/>
    </source>
</evidence>
<dbReference type="AlphaFoldDB" id="A0A0P6Z261"/>
<dbReference type="InterPro" id="IPR036097">
    <property type="entry name" value="HisK_dim/P_sf"/>
</dbReference>
<dbReference type="SMART" id="SM00065">
    <property type="entry name" value="GAF"/>
    <property type="match status" value="1"/>
</dbReference>
<evidence type="ECO:0000256" key="3">
    <source>
        <dbReference type="ARBA" id="ARBA00022553"/>
    </source>
</evidence>
<dbReference type="CDD" id="cd00075">
    <property type="entry name" value="HATPase"/>
    <property type="match status" value="1"/>
</dbReference>
<dbReference type="Pfam" id="PF13185">
    <property type="entry name" value="GAF_2"/>
    <property type="match status" value="1"/>
</dbReference>
<dbReference type="PRINTS" id="PR00344">
    <property type="entry name" value="BCTRLSENSOR"/>
</dbReference>
<dbReference type="GO" id="GO:0000155">
    <property type="term" value="F:phosphorelay sensor kinase activity"/>
    <property type="evidence" value="ECO:0007669"/>
    <property type="project" value="InterPro"/>
</dbReference>
<keyword evidence="9" id="KW-1185">Reference proteome</keyword>
<protein>
    <recommendedName>
        <fullName evidence="2">histidine kinase</fullName>
        <ecNumber evidence="2">2.7.13.3</ecNumber>
    </recommendedName>
</protein>
<dbReference type="InterPro" id="IPR003661">
    <property type="entry name" value="HisK_dim/P_dom"/>
</dbReference>
<dbReference type="InterPro" id="IPR003018">
    <property type="entry name" value="GAF"/>
</dbReference>
<dbReference type="SUPFAM" id="SSF47384">
    <property type="entry name" value="Homodimeric domain of signal transducing histidine kinase"/>
    <property type="match status" value="1"/>
</dbReference>
<dbReference type="EMBL" id="LGCM01000005">
    <property type="protein sequence ID" value="KPL91275.1"/>
    <property type="molecule type" value="Genomic_DNA"/>
</dbReference>
<dbReference type="SUPFAM" id="SSF55781">
    <property type="entry name" value="GAF domain-like"/>
    <property type="match status" value="1"/>
</dbReference>
<reference evidence="8 9" key="1">
    <citation type="submission" date="2015-07" db="EMBL/GenBank/DDBJ databases">
        <title>Genome sequence of Levilinea saccharolytica DSM 16555.</title>
        <authorList>
            <person name="Hemp J."/>
            <person name="Ward L.M."/>
            <person name="Pace L.A."/>
            <person name="Fischer W.W."/>
        </authorList>
    </citation>
    <scope>NUCLEOTIDE SEQUENCE [LARGE SCALE GENOMIC DNA]</scope>
    <source>
        <strain evidence="8 9">KIBI-1</strain>
    </source>
</reference>
<gene>
    <name evidence="8" type="ORF">ADN01_01460</name>
</gene>
<evidence type="ECO:0000256" key="4">
    <source>
        <dbReference type="ARBA" id="ARBA00022679"/>
    </source>
</evidence>
<dbReference type="CDD" id="cd00082">
    <property type="entry name" value="HisKA"/>
    <property type="match status" value="1"/>
</dbReference>
<comment type="catalytic activity">
    <reaction evidence="1">
        <text>ATP + protein L-histidine = ADP + protein N-phospho-L-histidine.</text>
        <dbReference type="EC" id="2.7.13.3"/>
    </reaction>
</comment>
<dbReference type="Proteomes" id="UP000050501">
    <property type="component" value="Unassembled WGS sequence"/>
</dbReference>
<dbReference type="InterPro" id="IPR029016">
    <property type="entry name" value="GAF-like_dom_sf"/>
</dbReference>
<dbReference type="EC" id="2.7.13.3" evidence="2"/>
<organism evidence="8 9">
    <name type="scientific">Levilinea saccharolytica</name>
    <dbReference type="NCBI Taxonomy" id="229921"/>
    <lineage>
        <taxon>Bacteria</taxon>
        <taxon>Bacillati</taxon>
        <taxon>Chloroflexota</taxon>
        <taxon>Anaerolineae</taxon>
        <taxon>Anaerolineales</taxon>
        <taxon>Anaerolineaceae</taxon>
        <taxon>Levilinea</taxon>
    </lineage>
</organism>
<dbReference type="PANTHER" id="PTHR43547:SF2">
    <property type="entry name" value="HYBRID SIGNAL TRANSDUCTION HISTIDINE KINASE C"/>
    <property type="match status" value="1"/>
</dbReference>
<dbReference type="PANTHER" id="PTHR43547">
    <property type="entry name" value="TWO-COMPONENT HISTIDINE KINASE"/>
    <property type="match status" value="1"/>
</dbReference>
<evidence type="ECO:0000256" key="2">
    <source>
        <dbReference type="ARBA" id="ARBA00012438"/>
    </source>
</evidence>
<dbReference type="PROSITE" id="PS50109">
    <property type="entry name" value="HIS_KIN"/>
    <property type="match status" value="1"/>
</dbReference>
<keyword evidence="3" id="KW-0597">Phosphoprotein</keyword>
<keyword evidence="6" id="KW-0902">Two-component regulatory system</keyword>
<dbReference type="InterPro" id="IPR036890">
    <property type="entry name" value="HATPase_C_sf"/>
</dbReference>
<dbReference type="SMART" id="SM00387">
    <property type="entry name" value="HATPase_c"/>
    <property type="match status" value="1"/>
</dbReference>
<accession>A0A0P6Z261</accession>
<evidence type="ECO:0000259" key="7">
    <source>
        <dbReference type="PROSITE" id="PS50109"/>
    </source>
</evidence>
<feature type="domain" description="Histidine kinase" evidence="7">
    <location>
        <begin position="228"/>
        <end position="443"/>
    </location>
</feature>
<comment type="caution">
    <text evidence="8">The sequence shown here is derived from an EMBL/GenBank/DDBJ whole genome shotgun (WGS) entry which is preliminary data.</text>
</comment>
<name>A0A0P6Z261_9CHLR</name>
<evidence type="ECO:0000256" key="1">
    <source>
        <dbReference type="ARBA" id="ARBA00000085"/>
    </source>
</evidence>
<dbReference type="Pfam" id="PF00512">
    <property type="entry name" value="HisKA"/>
    <property type="match status" value="1"/>
</dbReference>
<dbReference type="Gene3D" id="3.30.565.10">
    <property type="entry name" value="Histidine kinase-like ATPase, C-terminal domain"/>
    <property type="match status" value="1"/>
</dbReference>
<keyword evidence="4" id="KW-0808">Transferase</keyword>
<dbReference type="Gene3D" id="1.10.287.130">
    <property type="match status" value="1"/>
</dbReference>
<evidence type="ECO:0000256" key="6">
    <source>
        <dbReference type="ARBA" id="ARBA00023012"/>
    </source>
</evidence>
<sequence>MHDGGTSKPNMRRFTWRIFVMEARPPCYNFFDQDVLMKPYADYTLRLERLLDVCRKSGDKLSVDAYLQEIVRTGAELTSSTGCSILTYAEEERCLRFVAALEGEIDALRGVSVPLDRSVAGWVYRRQLGLVTSQAEADARIHRVADRELANGTHALLAVPMFFRGRCVGVMEAVNKAEDYTEEDVRAVELLAAMAAGAIENQRLLQESQSACEQMMAVDRMKDDFLAIASHELRTPLTAILDGLEQAAAANDGQLRTTLGPAVKAAERLRSVIEQMVDSDRLEKGLGQLQQSDVDVLELVNEIAAGVQAEAESHAVRLVVEPVPFAVFCRLDPEKTGMALHNVLQNAIQFNQPGGEARVRVCDGETGVQICVEDTGIGIPAEALEKVFTRFYQVESHLTRRHGGMGLGLAVAREMMDMQGGRIWAENRAEGGSRFTLELPHAHGEAHF</sequence>
<dbReference type="STRING" id="229921.ADN01_01460"/>
<evidence type="ECO:0000313" key="8">
    <source>
        <dbReference type="EMBL" id="KPL91275.1"/>
    </source>
</evidence>
<keyword evidence="5" id="KW-0418">Kinase</keyword>
<dbReference type="InterPro" id="IPR005467">
    <property type="entry name" value="His_kinase_dom"/>
</dbReference>
<dbReference type="InterPro" id="IPR003594">
    <property type="entry name" value="HATPase_dom"/>
</dbReference>
<dbReference type="SMART" id="SM00388">
    <property type="entry name" value="HisKA"/>
    <property type="match status" value="1"/>
</dbReference>
<dbReference type="InterPro" id="IPR004358">
    <property type="entry name" value="Sig_transdc_His_kin-like_C"/>
</dbReference>
<dbReference type="FunFam" id="3.30.565.10:FF:000006">
    <property type="entry name" value="Sensor histidine kinase WalK"/>
    <property type="match status" value="1"/>
</dbReference>